<dbReference type="STRING" id="565045.NOR51B_592"/>
<dbReference type="InterPro" id="IPR050464">
    <property type="entry name" value="Zeta_carotene_desat/Oxidored"/>
</dbReference>
<dbReference type="Gene3D" id="3.50.50.60">
    <property type="entry name" value="FAD/NAD(P)-binding domain"/>
    <property type="match status" value="1"/>
</dbReference>
<name>B8KTS9_9GAMM</name>
<dbReference type="eggNOG" id="COG1231">
    <property type="taxonomic scope" value="Bacteria"/>
</dbReference>
<keyword evidence="2" id="KW-1185">Reference proteome</keyword>
<accession>B8KTS9</accession>
<dbReference type="EMBL" id="DS999411">
    <property type="protein sequence ID" value="EED34654.1"/>
    <property type="molecule type" value="Genomic_DNA"/>
</dbReference>
<evidence type="ECO:0000313" key="1">
    <source>
        <dbReference type="EMBL" id="EED34654.1"/>
    </source>
</evidence>
<dbReference type="PROSITE" id="PS51318">
    <property type="entry name" value="TAT"/>
    <property type="match status" value="1"/>
</dbReference>
<sequence length="635" mass="70018">MKKRSRITQSRMQRGQTAGLTRRDFLNGTLLTAGACALTPLELMAAAPKTPYPPALTGLRGSQPGSFDVAHALAWRGESFSRPTSTSEGEYDLVVVGGGISGLAAAYFWRQEKGPDARVLILDNHDDFGGHARRNELSVDGKLHVGYGGSQSIANPSGYSSVSKNLLRDLGIFTERFYDYFDQDFFSSRGLKDGIWFSESVYGRNVTEEGLNVWSEPGKVLAAETVARYPISEQGKQDLLRLLSSEQNYLADIPPADRREWLGNHSYRDLLLDKARVHEDVYLMLRDTMRGEGGVGWEAMPASLAHRFSLPGTRHLGVEATPHGTEEEEEEPYIFHFPDGNASVARSLVRALIPGVLPGSTMEDLVLARADYSALDSSDNPCRLRLNSTAIEVRHNPDQRGVDVTYVRNGTSERVRGKHVVMACYNAMVPYLCPELPEIQREAIEYAEKVPLVYITAALRNWEAFANLGFKQIMVPQPELMHTIEMDFPVSMGGVEYPQDPSMPTLIHGSFIPCAPDSGLTNKEQFRVGRQTLYQMSYDDFEAGIFKQLDGALAPGGFDVERDVAAVTVNRWPHGYAYEYNELFDPAHYGPDLGPHLAGAAQLGRISIANSDSTAWAFVSGAIDAARRAVSEQTG</sequence>
<dbReference type="Pfam" id="PF13450">
    <property type="entry name" value="NAD_binding_8"/>
    <property type="match status" value="1"/>
</dbReference>
<dbReference type="GO" id="GO:0016491">
    <property type="term" value="F:oxidoreductase activity"/>
    <property type="evidence" value="ECO:0007669"/>
    <property type="project" value="TreeGrafter"/>
</dbReference>
<proteinExistence type="predicted"/>
<dbReference type="InterPro" id="IPR006311">
    <property type="entry name" value="TAT_signal"/>
</dbReference>
<dbReference type="HOGENOM" id="CLU_431354_0_0_6"/>
<dbReference type="SUPFAM" id="SSF51905">
    <property type="entry name" value="FAD/NAD(P)-binding domain"/>
    <property type="match status" value="1"/>
</dbReference>
<reference evidence="2" key="1">
    <citation type="journal article" date="2013" name="BMC Microbiol.">
        <title>Taxonomy and evolution of bacteriochlorophyll a-containing members of the OM60/NOR5 clade of marine gammaproteobacteria: description of Luminiphilus syltensis gen. nov., sp. nov., reclassification of Haliea rubra as Pseudohaliea rubra gen. nov., comb. nov., and emendation of Chromatocurvus halotolerans.</title>
        <authorList>
            <person name="Spring S."/>
            <person name="Riedel T."/>
            <person name="Sproer C."/>
            <person name="Yan S."/>
            <person name="Harder J."/>
            <person name="Fuchs B.M."/>
        </authorList>
    </citation>
    <scope>NUCLEOTIDE SEQUENCE [LARGE SCALE GENOMIC DNA]</scope>
    <source>
        <strain evidence="2">NOR51-B</strain>
    </source>
</reference>
<gene>
    <name evidence="1" type="ORF">NOR51B_592</name>
</gene>
<protein>
    <submittedName>
        <fullName evidence="1">Twin-arginine translocation pathway signal</fullName>
    </submittedName>
</protein>
<dbReference type="PANTHER" id="PTHR42923">
    <property type="entry name" value="PROTOPORPHYRINOGEN OXIDASE"/>
    <property type="match status" value="1"/>
</dbReference>
<dbReference type="AlphaFoldDB" id="B8KTS9"/>
<dbReference type="PANTHER" id="PTHR42923:SF3">
    <property type="entry name" value="PROTOPORPHYRINOGEN OXIDASE"/>
    <property type="match status" value="1"/>
</dbReference>
<dbReference type="RefSeq" id="WP_009019402.1">
    <property type="nucleotide sequence ID" value="NZ_DS999411.1"/>
</dbReference>
<dbReference type="InterPro" id="IPR036188">
    <property type="entry name" value="FAD/NAD-bd_sf"/>
</dbReference>
<dbReference type="Proteomes" id="UP000004699">
    <property type="component" value="Unassembled WGS sequence"/>
</dbReference>
<evidence type="ECO:0000313" key="2">
    <source>
        <dbReference type="Proteomes" id="UP000004699"/>
    </source>
</evidence>
<organism evidence="1 2">
    <name type="scientific">Luminiphilus syltensis NOR5-1B</name>
    <dbReference type="NCBI Taxonomy" id="565045"/>
    <lineage>
        <taxon>Bacteria</taxon>
        <taxon>Pseudomonadati</taxon>
        <taxon>Pseudomonadota</taxon>
        <taxon>Gammaproteobacteria</taxon>
        <taxon>Cellvibrionales</taxon>
        <taxon>Halieaceae</taxon>
        <taxon>Luminiphilus</taxon>
    </lineage>
</organism>